<dbReference type="AlphaFoldDB" id="A0A6A5FW31"/>
<proteinExistence type="predicted"/>
<feature type="signal peptide" evidence="1">
    <location>
        <begin position="1"/>
        <end position="27"/>
    </location>
</feature>
<reference evidence="2 3" key="1">
    <citation type="submission" date="2019-12" db="EMBL/GenBank/DDBJ databases">
        <title>Chromosome-level assembly of the Caenorhabditis remanei genome.</title>
        <authorList>
            <person name="Teterina A.A."/>
            <person name="Willis J.H."/>
            <person name="Phillips P.C."/>
        </authorList>
    </citation>
    <scope>NUCLEOTIDE SEQUENCE [LARGE SCALE GENOMIC DNA]</scope>
    <source>
        <strain evidence="2 3">PX506</strain>
        <tissue evidence="2">Whole organism</tissue>
    </source>
</reference>
<organism evidence="2 3">
    <name type="scientific">Caenorhabditis remanei</name>
    <name type="common">Caenorhabditis vulgaris</name>
    <dbReference type="NCBI Taxonomy" id="31234"/>
    <lineage>
        <taxon>Eukaryota</taxon>
        <taxon>Metazoa</taxon>
        <taxon>Ecdysozoa</taxon>
        <taxon>Nematoda</taxon>
        <taxon>Chromadorea</taxon>
        <taxon>Rhabditida</taxon>
        <taxon>Rhabditina</taxon>
        <taxon>Rhabditomorpha</taxon>
        <taxon>Rhabditoidea</taxon>
        <taxon>Rhabditidae</taxon>
        <taxon>Peloderinae</taxon>
        <taxon>Caenorhabditis</taxon>
    </lineage>
</organism>
<dbReference type="KEGG" id="crq:GCK72_023348"/>
<evidence type="ECO:0008006" key="4">
    <source>
        <dbReference type="Google" id="ProtNLM"/>
    </source>
</evidence>
<dbReference type="Proteomes" id="UP000483820">
    <property type="component" value="Chromosome X"/>
</dbReference>
<evidence type="ECO:0000256" key="1">
    <source>
        <dbReference type="SAM" id="SignalP"/>
    </source>
</evidence>
<comment type="caution">
    <text evidence="2">The sequence shown here is derived from an EMBL/GenBank/DDBJ whole genome shotgun (WGS) entry which is preliminary data.</text>
</comment>
<sequence length="202" mass="23225">MMIRWKNRGGNLPLIFLLITLVAVCTGTEHEHRTHMCSTEGNICSENAATVCRNNTTPFSLGQKSEKEQEGKCVSRRVHYEGCRNVNVMQKRTIIAIYAVETRNISAWRPIIITYFDQTVNDGNAKHVPDAGCMAQNWKGFRAMIRTLRDFALEAAVQIPFVTLNRRVPFVIEKWKSYAWITPARTHVQDMLLILWYAIVLR</sequence>
<dbReference type="GeneID" id="9809177"/>
<dbReference type="EMBL" id="WUAV01000006">
    <property type="protein sequence ID" value="KAF1746890.1"/>
    <property type="molecule type" value="Genomic_DNA"/>
</dbReference>
<dbReference type="RefSeq" id="XP_053578923.1">
    <property type="nucleotide sequence ID" value="XM_053735357.1"/>
</dbReference>
<keyword evidence="1" id="KW-0732">Signal</keyword>
<dbReference type="CTD" id="9809177"/>
<gene>
    <name evidence="2" type="ORF">GCK72_023348</name>
</gene>
<accession>A0A6A5FW31</accession>
<name>A0A6A5FW31_CAERE</name>
<evidence type="ECO:0000313" key="3">
    <source>
        <dbReference type="Proteomes" id="UP000483820"/>
    </source>
</evidence>
<evidence type="ECO:0000313" key="2">
    <source>
        <dbReference type="EMBL" id="KAF1746890.1"/>
    </source>
</evidence>
<protein>
    <recommendedName>
        <fullName evidence="4">Secreted protein</fullName>
    </recommendedName>
</protein>
<feature type="chain" id="PRO_5025522105" description="Secreted protein" evidence="1">
    <location>
        <begin position="28"/>
        <end position="202"/>
    </location>
</feature>